<name>A0A975Y3X2_9NOST</name>
<sequence length="173" mass="19809">MDAIFIPQLTKAPERTEEIQVKEFLPGLETLTPVRGVIRVQHQGNYLEVSSQAEAIITCTCSRCLQQYNHRLVLNTKEIIWLDENANQVEDLPLEREVAVEDLVETLSPDGYFHPSEWLYEQLCLELPRRQLCDLSCPGILSSEASRQEQQPEKAIDSRWASLEALKKQFPSS</sequence>
<reference evidence="1" key="1">
    <citation type="submission" date="2017-04" db="EMBL/GenBank/DDBJ databases">
        <title>Genome deletions in a multicellular cyanobacterial endosymbiont for morphological adaptation in marine diatoms.</title>
        <authorList>
            <person name="Wang Y."/>
            <person name="Gao H."/>
            <person name="Li R."/>
            <person name="Xu X."/>
        </authorList>
    </citation>
    <scope>NUCLEOTIDE SEQUENCE</scope>
    <source>
        <strain evidence="1">FACHB 800</strain>
    </source>
</reference>
<organism evidence="1 2">
    <name type="scientific">Richelia sinica FACHB-800</name>
    <dbReference type="NCBI Taxonomy" id="1357546"/>
    <lineage>
        <taxon>Bacteria</taxon>
        <taxon>Bacillati</taxon>
        <taxon>Cyanobacteriota</taxon>
        <taxon>Cyanophyceae</taxon>
        <taxon>Nostocales</taxon>
        <taxon>Nostocaceae</taxon>
        <taxon>Richelia</taxon>
    </lineage>
</organism>
<evidence type="ECO:0000313" key="2">
    <source>
        <dbReference type="Proteomes" id="UP000683511"/>
    </source>
</evidence>
<dbReference type="InterPro" id="IPR003772">
    <property type="entry name" value="YceD"/>
</dbReference>
<evidence type="ECO:0008006" key="3">
    <source>
        <dbReference type="Google" id="ProtNLM"/>
    </source>
</evidence>
<proteinExistence type="predicted"/>
<evidence type="ECO:0000313" key="1">
    <source>
        <dbReference type="EMBL" id="QXE22576.1"/>
    </source>
</evidence>
<accession>A0A975Y3X2</accession>
<dbReference type="RefSeq" id="WP_190602632.1">
    <property type="nucleotide sequence ID" value="NZ_CP021056.1"/>
</dbReference>
<protein>
    <recommendedName>
        <fullName evidence="3">Metal-binding protein</fullName>
    </recommendedName>
</protein>
<dbReference type="Proteomes" id="UP000683511">
    <property type="component" value="Chromosome"/>
</dbReference>
<dbReference type="EMBL" id="CP021056">
    <property type="protein sequence ID" value="QXE22576.1"/>
    <property type="molecule type" value="Genomic_DNA"/>
</dbReference>
<gene>
    <name evidence="1" type="ORF">B6N60_01259</name>
</gene>
<dbReference type="KEGG" id="rsin:B6N60_01259"/>
<dbReference type="Pfam" id="PF02620">
    <property type="entry name" value="YceD"/>
    <property type="match status" value="1"/>
</dbReference>
<dbReference type="AlphaFoldDB" id="A0A975Y3X2"/>
<keyword evidence="2" id="KW-1185">Reference proteome</keyword>